<evidence type="ECO:0000313" key="2">
    <source>
        <dbReference type="EMBL" id="KAL3272552.1"/>
    </source>
</evidence>
<dbReference type="InterPro" id="IPR027031">
    <property type="entry name" value="Gly-tRNA_synthase/POLG2"/>
</dbReference>
<dbReference type="Gene3D" id="3.40.50.800">
    <property type="entry name" value="Anticodon-binding domain"/>
    <property type="match status" value="1"/>
</dbReference>
<dbReference type="PANTHER" id="PTHR10745">
    <property type="entry name" value="GLYCYL-TRNA SYNTHETASE/DNA POLYMERASE SUBUNIT GAMMA-2"/>
    <property type="match status" value="1"/>
</dbReference>
<keyword evidence="3" id="KW-1185">Reference proteome</keyword>
<accession>A0ABD2N1Z6</accession>
<dbReference type="AlphaFoldDB" id="A0ABD2N1Z6"/>
<dbReference type="SUPFAM" id="SSF52954">
    <property type="entry name" value="Class II aaRS ABD-related"/>
    <property type="match status" value="1"/>
</dbReference>
<dbReference type="InterPro" id="IPR036621">
    <property type="entry name" value="Anticodon-bd_dom_sf"/>
</dbReference>
<dbReference type="Pfam" id="PF03129">
    <property type="entry name" value="HGTP_anticodon"/>
    <property type="match status" value="1"/>
</dbReference>
<dbReference type="Proteomes" id="UP001516400">
    <property type="component" value="Unassembled WGS sequence"/>
</dbReference>
<dbReference type="PANTHER" id="PTHR10745:SF8">
    <property type="entry name" value="DNA POLYMERASE SUBUNIT GAMMA-2, MITOCHONDRIAL"/>
    <property type="match status" value="1"/>
</dbReference>
<comment type="caution">
    <text evidence="2">The sequence shown here is derived from an EMBL/GenBank/DDBJ whole genome shotgun (WGS) entry which is preliminary data.</text>
</comment>
<dbReference type="InterPro" id="IPR004154">
    <property type="entry name" value="Anticodon-bd"/>
</dbReference>
<feature type="domain" description="Anticodon-binding" evidence="1">
    <location>
        <begin position="13"/>
        <end position="94"/>
    </location>
</feature>
<name>A0ABD2N1Z6_9CUCU</name>
<organism evidence="2 3">
    <name type="scientific">Cryptolaemus montrouzieri</name>
    <dbReference type="NCBI Taxonomy" id="559131"/>
    <lineage>
        <taxon>Eukaryota</taxon>
        <taxon>Metazoa</taxon>
        <taxon>Ecdysozoa</taxon>
        <taxon>Arthropoda</taxon>
        <taxon>Hexapoda</taxon>
        <taxon>Insecta</taxon>
        <taxon>Pterygota</taxon>
        <taxon>Neoptera</taxon>
        <taxon>Endopterygota</taxon>
        <taxon>Coleoptera</taxon>
        <taxon>Polyphaga</taxon>
        <taxon>Cucujiformia</taxon>
        <taxon>Coccinelloidea</taxon>
        <taxon>Coccinellidae</taxon>
        <taxon>Scymninae</taxon>
        <taxon>Scymnini</taxon>
        <taxon>Cryptolaemus</taxon>
    </lineage>
</organism>
<evidence type="ECO:0000313" key="3">
    <source>
        <dbReference type="Proteomes" id="UP001516400"/>
    </source>
</evidence>
<gene>
    <name evidence="2" type="ORF">HHI36_014024</name>
</gene>
<proteinExistence type="predicted"/>
<dbReference type="EMBL" id="JABFTP020000062">
    <property type="protein sequence ID" value="KAL3272552.1"/>
    <property type="molecule type" value="Genomic_DNA"/>
</dbReference>
<sequence>MNKRSVTEGEAYNELQDLALYLSKLLRNNYITTLLLPSKKTLEAQYKQYDELGIPYCIFLNDATLRDGIAWLRSRDSTLKEQVHVADMVNYVEKIFKNF</sequence>
<reference evidence="2 3" key="1">
    <citation type="journal article" date="2021" name="BMC Biol.">
        <title>Horizontally acquired antibacterial genes associated with adaptive radiation of ladybird beetles.</title>
        <authorList>
            <person name="Li H.S."/>
            <person name="Tang X.F."/>
            <person name="Huang Y.H."/>
            <person name="Xu Z.Y."/>
            <person name="Chen M.L."/>
            <person name="Du X.Y."/>
            <person name="Qiu B.Y."/>
            <person name="Chen P.T."/>
            <person name="Zhang W."/>
            <person name="Slipinski A."/>
            <person name="Escalona H.E."/>
            <person name="Waterhouse R.M."/>
            <person name="Zwick A."/>
            <person name="Pang H."/>
        </authorList>
    </citation>
    <scope>NUCLEOTIDE SEQUENCE [LARGE SCALE GENOMIC DNA]</scope>
    <source>
        <strain evidence="2">SYSU2018</strain>
    </source>
</reference>
<protein>
    <recommendedName>
        <fullName evidence="1">Anticodon-binding domain-containing protein</fullName>
    </recommendedName>
</protein>
<evidence type="ECO:0000259" key="1">
    <source>
        <dbReference type="Pfam" id="PF03129"/>
    </source>
</evidence>